<feature type="compositionally biased region" description="Basic and acidic residues" evidence="1">
    <location>
        <begin position="110"/>
        <end position="133"/>
    </location>
</feature>
<proteinExistence type="predicted"/>
<feature type="region of interest" description="Disordered" evidence="1">
    <location>
        <begin position="26"/>
        <end position="60"/>
    </location>
</feature>
<gene>
    <name evidence="2" type="ORF">CDAUBV1_LOCUS7421</name>
</gene>
<protein>
    <submittedName>
        <fullName evidence="2">Uncharacterized protein</fullName>
    </submittedName>
</protein>
<dbReference type="EMBL" id="CAXLJL010000179">
    <property type="protein sequence ID" value="CAL5134208.1"/>
    <property type="molecule type" value="Genomic_DNA"/>
</dbReference>
<organism evidence="2 3">
    <name type="scientific">Calicophoron daubneyi</name>
    <name type="common">Rumen fluke</name>
    <name type="synonym">Paramphistomum daubneyi</name>
    <dbReference type="NCBI Taxonomy" id="300641"/>
    <lineage>
        <taxon>Eukaryota</taxon>
        <taxon>Metazoa</taxon>
        <taxon>Spiralia</taxon>
        <taxon>Lophotrochozoa</taxon>
        <taxon>Platyhelminthes</taxon>
        <taxon>Trematoda</taxon>
        <taxon>Digenea</taxon>
        <taxon>Plagiorchiida</taxon>
        <taxon>Pronocephalata</taxon>
        <taxon>Paramphistomoidea</taxon>
        <taxon>Paramphistomidae</taxon>
        <taxon>Calicophoron</taxon>
    </lineage>
</organism>
<feature type="compositionally biased region" description="Low complexity" evidence="1">
    <location>
        <begin position="46"/>
        <end position="56"/>
    </location>
</feature>
<feature type="compositionally biased region" description="Polar residues" evidence="1">
    <location>
        <begin position="73"/>
        <end position="97"/>
    </location>
</feature>
<sequence>MGAAHGDDEGRMIPLSSMSLIIRSSSVSSGSAVVKGPEKSSPPVNSSMNGLSESSSAVAPVARITKDANQMFENMNLRNSHTPEQFSESDEISTTSDCDVEPSKPLKTLHLRERDSHSPDHTEVNRAERSEVD</sequence>
<evidence type="ECO:0000313" key="3">
    <source>
        <dbReference type="Proteomes" id="UP001497525"/>
    </source>
</evidence>
<accession>A0AAV2TCS9</accession>
<evidence type="ECO:0000313" key="2">
    <source>
        <dbReference type="EMBL" id="CAL5134208.1"/>
    </source>
</evidence>
<evidence type="ECO:0000256" key="1">
    <source>
        <dbReference type="SAM" id="MobiDB-lite"/>
    </source>
</evidence>
<dbReference type="Proteomes" id="UP001497525">
    <property type="component" value="Unassembled WGS sequence"/>
</dbReference>
<feature type="region of interest" description="Disordered" evidence="1">
    <location>
        <begin position="73"/>
        <end position="133"/>
    </location>
</feature>
<name>A0AAV2TCS9_CALDB</name>
<reference evidence="2" key="1">
    <citation type="submission" date="2024-06" db="EMBL/GenBank/DDBJ databases">
        <authorList>
            <person name="Liu X."/>
            <person name="Lenzi L."/>
            <person name="Haldenby T S."/>
            <person name="Uol C."/>
        </authorList>
    </citation>
    <scope>NUCLEOTIDE SEQUENCE</scope>
</reference>
<comment type="caution">
    <text evidence="2">The sequence shown here is derived from an EMBL/GenBank/DDBJ whole genome shotgun (WGS) entry which is preliminary data.</text>
</comment>
<dbReference type="AlphaFoldDB" id="A0AAV2TCS9"/>